<keyword evidence="3" id="KW-1185">Reference proteome</keyword>
<accession>A0AAU9D7S2</accession>
<dbReference type="RefSeq" id="WP_307903477.1">
    <property type="nucleotide sequence ID" value="NZ_AP027059.1"/>
</dbReference>
<protein>
    <submittedName>
        <fullName evidence="2">Uncharacterized protein</fullName>
    </submittedName>
</protein>
<keyword evidence="1" id="KW-1133">Transmembrane helix</keyword>
<organism evidence="2 3">
    <name type="scientific">Haliovirga abyssi</name>
    <dbReference type="NCBI Taxonomy" id="2996794"/>
    <lineage>
        <taxon>Bacteria</taxon>
        <taxon>Fusobacteriati</taxon>
        <taxon>Fusobacteriota</taxon>
        <taxon>Fusobacteriia</taxon>
        <taxon>Fusobacteriales</taxon>
        <taxon>Haliovirgaceae</taxon>
        <taxon>Haliovirga</taxon>
    </lineage>
</organism>
<dbReference type="AlphaFoldDB" id="A0AAU9D7S2"/>
<evidence type="ECO:0000313" key="2">
    <source>
        <dbReference type="EMBL" id="BDU50613.1"/>
    </source>
</evidence>
<dbReference type="EMBL" id="AP027059">
    <property type="protein sequence ID" value="BDU50613.1"/>
    <property type="molecule type" value="Genomic_DNA"/>
</dbReference>
<dbReference type="Proteomes" id="UP001321582">
    <property type="component" value="Chromosome"/>
</dbReference>
<name>A0AAU9D7S2_9FUSO</name>
<feature type="transmembrane region" description="Helical" evidence="1">
    <location>
        <begin position="6"/>
        <end position="26"/>
    </location>
</feature>
<evidence type="ECO:0000256" key="1">
    <source>
        <dbReference type="SAM" id="Phobius"/>
    </source>
</evidence>
<evidence type="ECO:0000313" key="3">
    <source>
        <dbReference type="Proteomes" id="UP001321582"/>
    </source>
</evidence>
<proteinExistence type="predicted"/>
<gene>
    <name evidence="2" type="ORF">HLVA_11820</name>
</gene>
<sequence length="355" mass="41781">MTEKQARGIVLAIIVLVMVYLVPKFIGVQGGGKAEKVRKQIEKSLLKKYGEEFIVDRIGIRKAYKDKFYQARIYPKSKLKNGIRDKYYEGSASVDIGLFGMLDKESGDDYSYINRNDDTEKYLLPKVKEIFGNRVRLKVDVAHEVTGDGSWWAGYKSKSLKEVRDRIKKDPKHNRILLTLYIYIFDKIDNEEEKEKRRKEIYEMINYLKEEGLFKYLEMGVIFIDERVLAPSYRKYKREIFITPDEKVKVEGETVYLPPMKLREEMSNKLGAEVKKMSEEDLIKRMNSIIKGSLSHKGINKYNAQYISEVYSEGKVKVRYSSWLDNGYKLKKYDKLKDIGYERVLDYIYVNNNKK</sequence>
<keyword evidence="1" id="KW-0812">Transmembrane</keyword>
<dbReference type="KEGG" id="haby:HLVA_11820"/>
<reference evidence="2 3" key="1">
    <citation type="submission" date="2022-11" db="EMBL/GenBank/DDBJ databases">
        <title>Haliovirga abyssi gen. nov., sp. nov., a mesophilic fermentative bacterium isolated from the Iheya North hydrothermal field and the proposal of Haliovirgaceae fam. nov.</title>
        <authorList>
            <person name="Miyazaki U."/>
            <person name="Tame A."/>
            <person name="Miyazaki J."/>
            <person name="Takai K."/>
            <person name="Sawayama S."/>
            <person name="Kitajima M."/>
            <person name="Okamoto A."/>
            <person name="Nakagawa S."/>
        </authorList>
    </citation>
    <scope>NUCLEOTIDE SEQUENCE [LARGE SCALE GENOMIC DNA]</scope>
    <source>
        <strain evidence="2 3">IC12</strain>
    </source>
</reference>
<keyword evidence="1" id="KW-0472">Membrane</keyword>